<reference evidence="2" key="1">
    <citation type="submission" date="2021-11" db="EMBL/GenBank/DDBJ databases">
        <authorList>
            <consortium name="Genoscope - CEA"/>
            <person name="William W."/>
        </authorList>
    </citation>
    <scope>NUCLEOTIDE SEQUENCE</scope>
</reference>
<proteinExistence type="predicted"/>
<sequence>MASASVPTLMVLSTKGTPKAEAKLKTGMMGNTSSLPQDQMSEGRYTTGRNLSEFSLSLASTARLATKYLRSHSGATLSSTKDPPATSGHPDSAHDTNANGVRGANGNRRRFAVASMALKAVCRVMRSYVLSAPGTELEPLTTFENCVKPESTSNNNPTACTTASASFTNCWTSFASAASPLIHSTQSKAASPGSGFSPLLLNEATSQPRSTARLQTSLPTYPDPPRTQRRLGGAADMLMCWRVRANAAGKRIKALTVMAQTYGGDGYVLLGHCMQFVRAVQCQNESLSWLFELVLSV</sequence>
<protein>
    <submittedName>
        <fullName evidence="2">Uncharacterized protein</fullName>
    </submittedName>
</protein>
<feature type="region of interest" description="Disordered" evidence="1">
    <location>
        <begin position="72"/>
        <end position="104"/>
    </location>
</feature>
<name>A0A8J2T338_9STRA</name>
<feature type="non-terminal residue" evidence="2">
    <location>
        <position position="297"/>
    </location>
</feature>
<dbReference type="EMBL" id="CAKKNE010000006">
    <property type="protein sequence ID" value="CAH0379617.1"/>
    <property type="molecule type" value="Genomic_DNA"/>
</dbReference>
<evidence type="ECO:0000313" key="3">
    <source>
        <dbReference type="Proteomes" id="UP000789595"/>
    </source>
</evidence>
<accession>A0A8J2T338</accession>
<dbReference type="AlphaFoldDB" id="A0A8J2T338"/>
<gene>
    <name evidence="2" type="ORF">PECAL_6P12450</name>
</gene>
<comment type="caution">
    <text evidence="2">The sequence shown here is derived from an EMBL/GenBank/DDBJ whole genome shotgun (WGS) entry which is preliminary data.</text>
</comment>
<keyword evidence="3" id="KW-1185">Reference proteome</keyword>
<organism evidence="2 3">
    <name type="scientific">Pelagomonas calceolata</name>
    <dbReference type="NCBI Taxonomy" id="35677"/>
    <lineage>
        <taxon>Eukaryota</taxon>
        <taxon>Sar</taxon>
        <taxon>Stramenopiles</taxon>
        <taxon>Ochrophyta</taxon>
        <taxon>Pelagophyceae</taxon>
        <taxon>Pelagomonadales</taxon>
        <taxon>Pelagomonadaceae</taxon>
        <taxon>Pelagomonas</taxon>
    </lineage>
</organism>
<evidence type="ECO:0000313" key="2">
    <source>
        <dbReference type="EMBL" id="CAH0379617.1"/>
    </source>
</evidence>
<dbReference type="Proteomes" id="UP000789595">
    <property type="component" value="Unassembled WGS sequence"/>
</dbReference>
<evidence type="ECO:0000256" key="1">
    <source>
        <dbReference type="SAM" id="MobiDB-lite"/>
    </source>
</evidence>